<gene>
    <name evidence="1" type="primary">ORF213650</name>
</gene>
<reference evidence="1" key="1">
    <citation type="submission" date="2014-12" db="EMBL/GenBank/DDBJ databases">
        <title>Insight into the proteome of Arion vulgaris.</title>
        <authorList>
            <person name="Aradska J."/>
            <person name="Bulat T."/>
            <person name="Smidak R."/>
            <person name="Sarate P."/>
            <person name="Gangsoo J."/>
            <person name="Sialana F."/>
            <person name="Bilban M."/>
            <person name="Lubec G."/>
        </authorList>
    </citation>
    <scope>NUCLEOTIDE SEQUENCE</scope>
    <source>
        <tissue evidence="1">Skin</tissue>
    </source>
</reference>
<protein>
    <submittedName>
        <fullName evidence="1">Uncharacterized protein</fullName>
    </submittedName>
</protein>
<dbReference type="EMBL" id="HACG01049969">
    <property type="protein sequence ID" value="CEK96834.1"/>
    <property type="molecule type" value="Transcribed_RNA"/>
</dbReference>
<sequence>MQSSKEKPAFYGPSLWDVAVIQKNIPHVPINYLSFVGRSMQDEEFGRRTMLLLQTLHIVH</sequence>
<evidence type="ECO:0000313" key="1">
    <source>
        <dbReference type="EMBL" id="CEK96834.1"/>
    </source>
</evidence>
<dbReference type="AlphaFoldDB" id="A0A0B7BUE7"/>
<organism evidence="1">
    <name type="scientific">Arion vulgaris</name>
    <dbReference type="NCBI Taxonomy" id="1028688"/>
    <lineage>
        <taxon>Eukaryota</taxon>
        <taxon>Metazoa</taxon>
        <taxon>Spiralia</taxon>
        <taxon>Lophotrochozoa</taxon>
        <taxon>Mollusca</taxon>
        <taxon>Gastropoda</taxon>
        <taxon>Heterobranchia</taxon>
        <taxon>Euthyneura</taxon>
        <taxon>Panpulmonata</taxon>
        <taxon>Eupulmonata</taxon>
        <taxon>Stylommatophora</taxon>
        <taxon>Helicina</taxon>
        <taxon>Arionoidea</taxon>
        <taxon>Arionidae</taxon>
        <taxon>Arion</taxon>
    </lineage>
</organism>
<name>A0A0B7BUE7_9EUPU</name>
<proteinExistence type="predicted"/>
<accession>A0A0B7BUE7</accession>
<feature type="non-terminal residue" evidence="1">
    <location>
        <position position="60"/>
    </location>
</feature>